<name>A0A2M7TY95_9BACT</name>
<dbReference type="InterPro" id="IPR002878">
    <property type="entry name" value="ChsH2_C"/>
</dbReference>
<dbReference type="EMBL" id="PFOB01000045">
    <property type="protein sequence ID" value="PIZ62763.1"/>
    <property type="molecule type" value="Genomic_DNA"/>
</dbReference>
<proteinExistence type="predicted"/>
<feature type="domain" description="ChsH2 C-terminal OB-fold" evidence="1">
    <location>
        <begin position="19"/>
        <end position="76"/>
    </location>
</feature>
<sequence length="101" mass="11552">MSHSPVKIWRKQKTDRDLLGKNGTIISWTEINVAPPQYSSKTPYTVVLVKLDDSSNIYGQMVDFEKKDREIGKKVRSILRRNGDVGPEDVLEYTVKFVPLS</sequence>
<reference evidence="3" key="1">
    <citation type="submission" date="2017-09" db="EMBL/GenBank/DDBJ databases">
        <title>Depth-based differentiation of microbial function through sediment-hosted aquifers and enrichment of novel symbionts in the deep terrestrial subsurface.</title>
        <authorList>
            <person name="Probst A.J."/>
            <person name="Ladd B."/>
            <person name="Jarett J.K."/>
            <person name="Geller-Mcgrath D.E."/>
            <person name="Sieber C.M.K."/>
            <person name="Emerson J.B."/>
            <person name="Anantharaman K."/>
            <person name="Thomas B.C."/>
            <person name="Malmstrom R."/>
            <person name="Stieglmeier M."/>
            <person name="Klingl A."/>
            <person name="Woyke T."/>
            <person name="Ryan C.M."/>
            <person name="Banfield J.F."/>
        </authorList>
    </citation>
    <scope>NUCLEOTIDE SEQUENCE [LARGE SCALE GENOMIC DNA]</scope>
</reference>
<dbReference type="SUPFAM" id="SSF50249">
    <property type="entry name" value="Nucleic acid-binding proteins"/>
    <property type="match status" value="1"/>
</dbReference>
<comment type="caution">
    <text evidence="2">The sequence shown here is derived from an EMBL/GenBank/DDBJ whole genome shotgun (WGS) entry which is preliminary data.</text>
</comment>
<dbReference type="Proteomes" id="UP000228503">
    <property type="component" value="Unassembled WGS sequence"/>
</dbReference>
<accession>A0A2M7TY95</accession>
<organism evidence="2 3">
    <name type="scientific">Candidatus Roizmanbacteria bacterium CG_4_10_14_0_2_um_filter_39_13</name>
    <dbReference type="NCBI Taxonomy" id="1974825"/>
    <lineage>
        <taxon>Bacteria</taxon>
        <taxon>Candidatus Roizmaniibacteriota</taxon>
    </lineage>
</organism>
<protein>
    <recommendedName>
        <fullName evidence="1">ChsH2 C-terminal OB-fold domain-containing protein</fullName>
    </recommendedName>
</protein>
<evidence type="ECO:0000313" key="2">
    <source>
        <dbReference type="EMBL" id="PIZ62763.1"/>
    </source>
</evidence>
<gene>
    <name evidence="2" type="ORF">COY16_03540</name>
</gene>
<evidence type="ECO:0000313" key="3">
    <source>
        <dbReference type="Proteomes" id="UP000228503"/>
    </source>
</evidence>
<dbReference type="InterPro" id="IPR012340">
    <property type="entry name" value="NA-bd_OB-fold"/>
</dbReference>
<dbReference type="Pfam" id="PF01796">
    <property type="entry name" value="OB_ChsH2_C"/>
    <property type="match status" value="1"/>
</dbReference>
<evidence type="ECO:0000259" key="1">
    <source>
        <dbReference type="Pfam" id="PF01796"/>
    </source>
</evidence>
<dbReference type="AlphaFoldDB" id="A0A2M7TY95"/>